<name>A0AAV2CN23_9ROSI</name>
<reference evidence="2 3" key="1">
    <citation type="submission" date="2024-04" db="EMBL/GenBank/DDBJ databases">
        <authorList>
            <person name="Fracassetti M."/>
        </authorList>
    </citation>
    <scope>NUCLEOTIDE SEQUENCE [LARGE SCALE GENOMIC DNA]</scope>
</reference>
<keyword evidence="3" id="KW-1185">Reference proteome</keyword>
<feature type="region of interest" description="Disordered" evidence="1">
    <location>
        <begin position="1"/>
        <end position="85"/>
    </location>
</feature>
<feature type="compositionally biased region" description="Basic residues" evidence="1">
    <location>
        <begin position="19"/>
        <end position="37"/>
    </location>
</feature>
<dbReference type="Proteomes" id="UP001497516">
    <property type="component" value="Chromosome 1"/>
</dbReference>
<dbReference type="AlphaFoldDB" id="A0AAV2CN23"/>
<proteinExistence type="predicted"/>
<feature type="compositionally biased region" description="Basic and acidic residues" evidence="1">
    <location>
        <begin position="41"/>
        <end position="50"/>
    </location>
</feature>
<evidence type="ECO:0000256" key="1">
    <source>
        <dbReference type="SAM" id="MobiDB-lite"/>
    </source>
</evidence>
<feature type="compositionally biased region" description="Polar residues" evidence="1">
    <location>
        <begin position="76"/>
        <end position="85"/>
    </location>
</feature>
<dbReference type="EMBL" id="OZ034813">
    <property type="protein sequence ID" value="CAL1357705.1"/>
    <property type="molecule type" value="Genomic_DNA"/>
</dbReference>
<organism evidence="2 3">
    <name type="scientific">Linum trigynum</name>
    <dbReference type="NCBI Taxonomy" id="586398"/>
    <lineage>
        <taxon>Eukaryota</taxon>
        <taxon>Viridiplantae</taxon>
        <taxon>Streptophyta</taxon>
        <taxon>Embryophyta</taxon>
        <taxon>Tracheophyta</taxon>
        <taxon>Spermatophyta</taxon>
        <taxon>Magnoliopsida</taxon>
        <taxon>eudicotyledons</taxon>
        <taxon>Gunneridae</taxon>
        <taxon>Pentapetalae</taxon>
        <taxon>rosids</taxon>
        <taxon>fabids</taxon>
        <taxon>Malpighiales</taxon>
        <taxon>Linaceae</taxon>
        <taxon>Linum</taxon>
    </lineage>
</organism>
<evidence type="ECO:0000313" key="3">
    <source>
        <dbReference type="Proteomes" id="UP001497516"/>
    </source>
</evidence>
<accession>A0AAV2CN23</accession>
<protein>
    <submittedName>
        <fullName evidence="2">Uncharacterized protein</fullName>
    </submittedName>
</protein>
<sequence length="85" mass="9507">MTRNEMQGKKHKILEAVCRRRTKANTKKSKIGGRRSWRSTNEIKKQEPAKSRYLPSSRGRDASRSLGDAAAKCTGEQGSSRGSKE</sequence>
<gene>
    <name evidence="2" type="ORF">LTRI10_LOCUS5312</name>
</gene>
<evidence type="ECO:0000313" key="2">
    <source>
        <dbReference type="EMBL" id="CAL1357705.1"/>
    </source>
</evidence>